<protein>
    <submittedName>
        <fullName evidence="5">Glycosyl transferase family protein</fullName>
    </submittedName>
</protein>
<keyword evidence="1" id="KW-0328">Glycosyltransferase</keyword>
<dbReference type="SUPFAM" id="SSF47648">
    <property type="entry name" value="Nucleoside phosphorylase/phosphoribosyltransferase N-terminal domain"/>
    <property type="match status" value="1"/>
</dbReference>
<name>A0A5N7MD19_9HYPH</name>
<dbReference type="GO" id="GO:0000162">
    <property type="term" value="P:L-tryptophan biosynthetic process"/>
    <property type="evidence" value="ECO:0007669"/>
    <property type="project" value="UniProtKB-KW"/>
</dbReference>
<proteinExistence type="predicted"/>
<dbReference type="Pfam" id="PF00591">
    <property type="entry name" value="Glycos_transf_3"/>
    <property type="match status" value="1"/>
</dbReference>
<dbReference type="NCBIfam" id="NF006564">
    <property type="entry name" value="PRK09071.1"/>
    <property type="match status" value="1"/>
</dbReference>
<keyword evidence="6" id="KW-1185">Reference proteome</keyword>
<dbReference type="GO" id="GO:0003700">
    <property type="term" value="F:DNA-binding transcription factor activity"/>
    <property type="evidence" value="ECO:0007669"/>
    <property type="project" value="InterPro"/>
</dbReference>
<dbReference type="Proteomes" id="UP000403266">
    <property type="component" value="Unassembled WGS sequence"/>
</dbReference>
<keyword evidence="3" id="KW-0057">Aromatic amino acid biosynthesis</keyword>
<dbReference type="GO" id="GO:0005829">
    <property type="term" value="C:cytosol"/>
    <property type="evidence" value="ECO:0007669"/>
    <property type="project" value="TreeGrafter"/>
</dbReference>
<dbReference type="InterPro" id="IPR036320">
    <property type="entry name" value="Glycosyl_Trfase_fam3_N_dom_sf"/>
</dbReference>
<dbReference type="RefSeq" id="WP_152709079.1">
    <property type="nucleotide sequence ID" value="NZ_VOSJ01000003.1"/>
</dbReference>
<dbReference type="InterPro" id="IPR036390">
    <property type="entry name" value="WH_DNA-bd_sf"/>
</dbReference>
<reference evidence="5 6" key="1">
    <citation type="journal article" date="2019" name="Syst. Appl. Microbiol.">
        <title>Microvirga tunisiensis sp. nov., a root nodule symbiotic bacterium isolated from Lupinus micranthus and L. luteus grown in Northern Tunisia.</title>
        <authorList>
            <person name="Msaddak A."/>
            <person name="Rejili M."/>
            <person name="Duran D."/>
            <person name="Mars M."/>
            <person name="Palacios J.M."/>
            <person name="Ruiz-Argueso T."/>
            <person name="Rey L."/>
            <person name="Imperial J."/>
        </authorList>
    </citation>
    <scope>NUCLEOTIDE SEQUENCE [LARGE SCALE GENOMIC DNA]</scope>
    <source>
        <strain evidence="5 6">Lmie10</strain>
    </source>
</reference>
<dbReference type="InterPro" id="IPR017459">
    <property type="entry name" value="Glycosyl_Trfase_fam3_N_dom"/>
</dbReference>
<dbReference type="EMBL" id="VOSK01000004">
    <property type="protein sequence ID" value="MPR24169.1"/>
    <property type="molecule type" value="Genomic_DNA"/>
</dbReference>
<dbReference type="SUPFAM" id="SSF46785">
    <property type="entry name" value="Winged helix' DNA-binding domain"/>
    <property type="match status" value="1"/>
</dbReference>
<comment type="caution">
    <text evidence="5">The sequence shown here is derived from an EMBL/GenBank/DDBJ whole genome shotgun (WGS) entry which is preliminary data.</text>
</comment>
<feature type="domain" description="HTH lysR-type" evidence="4">
    <location>
        <begin position="23"/>
        <end position="78"/>
    </location>
</feature>
<evidence type="ECO:0000313" key="6">
    <source>
        <dbReference type="Proteomes" id="UP000403266"/>
    </source>
</evidence>
<dbReference type="Gene3D" id="1.10.10.10">
    <property type="entry name" value="Winged helix-like DNA-binding domain superfamily/Winged helix DNA-binding domain"/>
    <property type="match status" value="1"/>
</dbReference>
<dbReference type="PROSITE" id="PS50931">
    <property type="entry name" value="HTH_LYSR"/>
    <property type="match status" value="1"/>
</dbReference>
<evidence type="ECO:0000259" key="4">
    <source>
        <dbReference type="PROSITE" id="PS50931"/>
    </source>
</evidence>
<dbReference type="PANTHER" id="PTHR43285">
    <property type="entry name" value="ANTHRANILATE PHOSPHORIBOSYLTRANSFERASE"/>
    <property type="match status" value="1"/>
</dbReference>
<keyword evidence="3" id="KW-0028">Amino-acid biosynthesis</keyword>
<dbReference type="PANTHER" id="PTHR43285:SF4">
    <property type="entry name" value="TRANSFERASE"/>
    <property type="match status" value="1"/>
</dbReference>
<evidence type="ECO:0000256" key="2">
    <source>
        <dbReference type="ARBA" id="ARBA00022679"/>
    </source>
</evidence>
<dbReference type="SUPFAM" id="SSF52418">
    <property type="entry name" value="Nucleoside phosphorylase/phosphoribosyltransferase catalytic domain"/>
    <property type="match status" value="1"/>
</dbReference>
<dbReference type="Gene3D" id="3.40.1030.10">
    <property type="entry name" value="Nucleoside phosphorylase/phosphoribosyltransferase catalytic domain"/>
    <property type="match status" value="1"/>
</dbReference>
<dbReference type="Pfam" id="PF00126">
    <property type="entry name" value="HTH_1"/>
    <property type="match status" value="1"/>
</dbReference>
<keyword evidence="2 5" id="KW-0808">Transferase</keyword>
<dbReference type="GO" id="GO:0004048">
    <property type="term" value="F:anthranilate phosphoribosyltransferase activity"/>
    <property type="evidence" value="ECO:0007669"/>
    <property type="project" value="InterPro"/>
</dbReference>
<evidence type="ECO:0000256" key="1">
    <source>
        <dbReference type="ARBA" id="ARBA00022676"/>
    </source>
</evidence>
<dbReference type="Pfam" id="PF02885">
    <property type="entry name" value="Glycos_trans_3N"/>
    <property type="match status" value="1"/>
</dbReference>
<dbReference type="InterPro" id="IPR036388">
    <property type="entry name" value="WH-like_DNA-bd_sf"/>
</dbReference>
<dbReference type="InterPro" id="IPR005940">
    <property type="entry name" value="Anthranilate_Pribosyl_Tfrase"/>
</dbReference>
<dbReference type="InterPro" id="IPR000312">
    <property type="entry name" value="Glycosyl_Trfase_fam3"/>
</dbReference>
<evidence type="ECO:0000313" key="5">
    <source>
        <dbReference type="EMBL" id="MPR24169.1"/>
    </source>
</evidence>
<accession>A0A5N7MD19</accession>
<sequence length="488" mass="52360">MGFEDRTIVAPAPEEPFLKLGRLRLLLALDALLMEGSVSRAAERMGIGTPAMSRLLGQIREVYDDPIFIRSSRRLIPTPFAESMRQRIRALAAEAEALFQPHVRSSDGLTIDLIASSGSPVIEAAPLTTRPSILLEGEPLPESFARKLAVIGKANDARKRLAKHSATIGAGIGHSRPLTTSEAEDAFCTILEGRADPVQVGALLSVMHFRGETAAELAGFAQAARIHIGATDPGSSSVDLDWPAYISPKSRRMPWFLQAALLLARSGYRILLHGNDGAGNIKGTLVSAARAIGIPICASPAAAADAIAEHGIAYIPVAALSSQIHSLLSLYSVLETRSSINSLMPLLNPLGAATSMMGVVRPAYRELHRDAGAVLGFRNMTILGASRDAAEATPFRSSTLLRLVDGRAEDLFVPARPEPKAYPLTGMTGLEYWRAVWAGKVRDERATDIVTATAATALLTLARGKAGQYETCRLRARELWDARRRCTP</sequence>
<organism evidence="5 6">
    <name type="scientific">Microvirga tunisiensis</name>
    <dbReference type="NCBI Taxonomy" id="2108360"/>
    <lineage>
        <taxon>Bacteria</taxon>
        <taxon>Pseudomonadati</taxon>
        <taxon>Pseudomonadota</taxon>
        <taxon>Alphaproteobacteria</taxon>
        <taxon>Hyphomicrobiales</taxon>
        <taxon>Methylobacteriaceae</taxon>
        <taxon>Microvirga</taxon>
    </lineage>
</organism>
<dbReference type="AlphaFoldDB" id="A0A5N7MD19"/>
<evidence type="ECO:0000256" key="3">
    <source>
        <dbReference type="ARBA" id="ARBA00022822"/>
    </source>
</evidence>
<gene>
    <name evidence="5" type="ORF">FS320_02750</name>
</gene>
<dbReference type="InterPro" id="IPR000847">
    <property type="entry name" value="LysR_HTH_N"/>
</dbReference>
<dbReference type="OrthoDB" id="8479870at2"/>
<dbReference type="Gene3D" id="1.20.970.10">
    <property type="entry name" value="Transferase, Pyrimidine Nucleoside Phosphorylase, Chain C"/>
    <property type="match status" value="1"/>
</dbReference>
<dbReference type="InterPro" id="IPR035902">
    <property type="entry name" value="Nuc_phospho_transferase"/>
</dbReference>
<keyword evidence="3" id="KW-0822">Tryptophan biosynthesis</keyword>